<dbReference type="Gene3D" id="1.25.10.10">
    <property type="entry name" value="Leucine-rich Repeat Variant"/>
    <property type="match status" value="1"/>
</dbReference>
<dbReference type="RefSeq" id="WP_193923789.1">
    <property type="nucleotide sequence ID" value="NZ_JADEWL010000109.1"/>
</dbReference>
<accession>A0A8J7FC19</accession>
<name>A0A8J7FC19_9CYAN</name>
<evidence type="ECO:0000256" key="2">
    <source>
        <dbReference type="ARBA" id="ARBA00022738"/>
    </source>
</evidence>
<comment type="caution">
    <text evidence="3">The sequence shown here is derived from an EMBL/GenBank/DDBJ whole genome shotgun (WGS) entry which is preliminary data.</text>
</comment>
<dbReference type="EMBL" id="JADEWL010000109">
    <property type="protein sequence ID" value="MBE9215629.1"/>
    <property type="molecule type" value="Genomic_DNA"/>
</dbReference>
<sequence length="460" mass="51533">MGKIFSKSTSKIREKCIQNQPQPGEIWQVSRSIHCPVEFSQEQQYQLYSDAARQFLAGNSSPIYVLIVTEENNDIFPQEWQVIWVMLLSGETDLLNNVDLLIPSDISGLEADVLAQTWLIEEMFVCNLVKPVGKRLSRNVYDLLLSVGDYHHQIIDQPPIVSEIQLSGLKIGTKKAIENLEIIGFHQHQLACSDILSLPVAAYRSYLKSIKFTEAVLEEALQVEQELIAEKTKKASKVNLLTQWLQNIFDSQWQLLLQTPSLAIATRSAVDFEPNPDEIAILIKQISEREEHYRRKAAKRLGEIAAGNVNAIEALVNLIRNTQDDETLWVAVESLWKINPGNPAAGVRRVKLIDLGMQLRSEAVALAVALVPKGDRQVGVLLQVYSTDAQTQDIAASKPLLHLPPGLKLILLSETGEILREVIARNADIYIQLKFSGERSEKFSVKVALEAASITEDFEI</sequence>
<keyword evidence="4" id="KW-1185">Reference proteome</keyword>
<gene>
    <name evidence="3" type="ORF">IQ247_23665</name>
</gene>
<dbReference type="InterPro" id="IPR014951">
    <property type="entry name" value="DUF1822"/>
</dbReference>
<dbReference type="AlphaFoldDB" id="A0A8J7FC19"/>
<proteinExistence type="predicted"/>
<keyword evidence="2" id="KW-0605">Phycobilisome</keyword>
<evidence type="ECO:0000313" key="3">
    <source>
        <dbReference type="EMBL" id="MBE9215629.1"/>
    </source>
</evidence>
<protein>
    <submittedName>
        <fullName evidence="3">DUF1822 family protein</fullName>
    </submittedName>
</protein>
<reference evidence="3" key="1">
    <citation type="submission" date="2020-10" db="EMBL/GenBank/DDBJ databases">
        <authorList>
            <person name="Castelo-Branco R."/>
            <person name="Eusebio N."/>
            <person name="Adriana R."/>
            <person name="Vieira A."/>
            <person name="Brugerolle De Fraissinette N."/>
            <person name="Rezende De Castro R."/>
            <person name="Schneider M.P."/>
            <person name="Vasconcelos V."/>
            <person name="Leao P.N."/>
        </authorList>
    </citation>
    <scope>NUCLEOTIDE SEQUENCE</scope>
    <source>
        <strain evidence="3">LEGE 06105</strain>
    </source>
</reference>
<dbReference type="SUPFAM" id="SSF48371">
    <property type="entry name" value="ARM repeat"/>
    <property type="match status" value="1"/>
</dbReference>
<dbReference type="Pfam" id="PF08852">
    <property type="entry name" value="DUF1822"/>
    <property type="match status" value="1"/>
</dbReference>
<dbReference type="GO" id="GO:0030089">
    <property type="term" value="C:phycobilisome"/>
    <property type="evidence" value="ECO:0007669"/>
    <property type="project" value="UniProtKB-KW"/>
</dbReference>
<dbReference type="InterPro" id="IPR016024">
    <property type="entry name" value="ARM-type_fold"/>
</dbReference>
<dbReference type="Proteomes" id="UP000620559">
    <property type="component" value="Unassembled WGS sequence"/>
</dbReference>
<dbReference type="InterPro" id="IPR011989">
    <property type="entry name" value="ARM-like"/>
</dbReference>
<evidence type="ECO:0000313" key="4">
    <source>
        <dbReference type="Proteomes" id="UP000620559"/>
    </source>
</evidence>
<keyword evidence="1" id="KW-0042">Antenna complex</keyword>
<organism evidence="3 4">
    <name type="scientific">Plectonema cf. radiosum LEGE 06105</name>
    <dbReference type="NCBI Taxonomy" id="945769"/>
    <lineage>
        <taxon>Bacteria</taxon>
        <taxon>Bacillati</taxon>
        <taxon>Cyanobacteriota</taxon>
        <taxon>Cyanophyceae</taxon>
        <taxon>Oscillatoriophycideae</taxon>
        <taxon>Oscillatoriales</taxon>
        <taxon>Microcoleaceae</taxon>
        <taxon>Plectonema</taxon>
    </lineage>
</organism>
<evidence type="ECO:0000256" key="1">
    <source>
        <dbReference type="ARBA" id="ARBA00022549"/>
    </source>
</evidence>